<keyword evidence="2" id="KW-1185">Reference proteome</keyword>
<accession>A0A2G4EY48</accession>
<dbReference type="AlphaFoldDB" id="A0A2G4EY48"/>
<dbReference type="OrthoDB" id="570428at2"/>
<comment type="caution">
    <text evidence="1">The sequence shown here is derived from an EMBL/GenBank/DDBJ whole genome shotgun (WGS) entry which is preliminary data.</text>
</comment>
<name>A0A2G4EY48_9CYAN</name>
<sequence length="134" mass="14514">MEALALSHSFVAYESPESELQLKSLDELGLKIPNSAWIGVASVAIALSVVSIPGEAQAGGCYSSRCGRGHHGHHNYYAQVDTNGGRLNIRHRASRCSSVIGKLYNGDQVALTGRHRHGWAELADGGWVSKKWIY</sequence>
<evidence type="ECO:0000313" key="1">
    <source>
        <dbReference type="EMBL" id="PHX54441.1"/>
    </source>
</evidence>
<dbReference type="EMBL" id="NXIB02000100">
    <property type="protein sequence ID" value="PHX54441.1"/>
    <property type="molecule type" value="Genomic_DNA"/>
</dbReference>
<dbReference type="Gene3D" id="2.30.30.40">
    <property type="entry name" value="SH3 Domains"/>
    <property type="match status" value="1"/>
</dbReference>
<dbReference type="Proteomes" id="UP000226442">
    <property type="component" value="Unassembled WGS sequence"/>
</dbReference>
<protein>
    <submittedName>
        <fullName evidence="1">SH3 domain-containing protein</fullName>
    </submittedName>
</protein>
<organism evidence="1 2">
    <name type="scientific">Tychonema bourrellyi FEM_GT703</name>
    <dbReference type="NCBI Taxonomy" id="2040638"/>
    <lineage>
        <taxon>Bacteria</taxon>
        <taxon>Bacillati</taxon>
        <taxon>Cyanobacteriota</taxon>
        <taxon>Cyanophyceae</taxon>
        <taxon>Oscillatoriophycideae</taxon>
        <taxon>Oscillatoriales</taxon>
        <taxon>Microcoleaceae</taxon>
        <taxon>Tychonema</taxon>
    </lineage>
</organism>
<proteinExistence type="predicted"/>
<dbReference type="RefSeq" id="WP_096830896.1">
    <property type="nucleotide sequence ID" value="NZ_NXIB02000100.1"/>
</dbReference>
<evidence type="ECO:0000313" key="2">
    <source>
        <dbReference type="Proteomes" id="UP000226442"/>
    </source>
</evidence>
<gene>
    <name evidence="1" type="ORF">CP500_016040</name>
</gene>
<reference evidence="1" key="1">
    <citation type="submission" date="2017-10" db="EMBL/GenBank/DDBJ databases">
        <title>Draft genome sequence of the planktic cyanobacteria Tychonema bourrellyi isolated from alpine lentic freshwater.</title>
        <authorList>
            <person name="Tett A."/>
            <person name="Armanini F."/>
            <person name="Asnicar F."/>
            <person name="Boscaini A."/>
            <person name="Pasolli E."/>
            <person name="Zolfo M."/>
            <person name="Donati C."/>
            <person name="Salmaso N."/>
            <person name="Segata N."/>
        </authorList>
    </citation>
    <scope>NUCLEOTIDE SEQUENCE</scope>
    <source>
        <strain evidence="1">FEM_GT703</strain>
    </source>
</reference>